<dbReference type="SUPFAM" id="SSF51445">
    <property type="entry name" value="(Trans)glycosidases"/>
    <property type="match status" value="1"/>
</dbReference>
<gene>
    <name evidence="3" type="ORF">GCM10009737_14970</name>
</gene>
<name>A0ABN2P916_9ACTN</name>
<comment type="caution">
    <text evidence="3">The sequence shown here is derived from an EMBL/GenBank/DDBJ whole genome shotgun (WGS) entry which is preliminary data.</text>
</comment>
<evidence type="ECO:0000256" key="1">
    <source>
        <dbReference type="SAM" id="SignalP"/>
    </source>
</evidence>
<dbReference type="Gene3D" id="3.20.20.80">
    <property type="entry name" value="Glycosidases"/>
    <property type="match status" value="1"/>
</dbReference>
<keyword evidence="4" id="KW-1185">Reference proteome</keyword>
<evidence type="ECO:0000313" key="4">
    <source>
        <dbReference type="Proteomes" id="UP001501612"/>
    </source>
</evidence>
<dbReference type="InterPro" id="IPR029070">
    <property type="entry name" value="Chitinase_insertion_sf"/>
</dbReference>
<protein>
    <recommendedName>
        <fullName evidence="2">GH18 domain-containing protein</fullName>
    </recommendedName>
</protein>
<evidence type="ECO:0000259" key="2">
    <source>
        <dbReference type="PROSITE" id="PS51910"/>
    </source>
</evidence>
<dbReference type="Proteomes" id="UP001501612">
    <property type="component" value="Unassembled WGS sequence"/>
</dbReference>
<dbReference type="SMART" id="SM00636">
    <property type="entry name" value="Glyco_18"/>
    <property type="match status" value="1"/>
</dbReference>
<evidence type="ECO:0000313" key="3">
    <source>
        <dbReference type="EMBL" id="GAA1914576.1"/>
    </source>
</evidence>
<dbReference type="Gene3D" id="3.10.50.10">
    <property type="match status" value="1"/>
</dbReference>
<dbReference type="PANTHER" id="PTHR46066">
    <property type="entry name" value="CHITINASE DOMAIN-CONTAINING PROTEIN 1 FAMILY MEMBER"/>
    <property type="match status" value="1"/>
</dbReference>
<dbReference type="PANTHER" id="PTHR46066:SF2">
    <property type="entry name" value="CHITINASE DOMAIN-CONTAINING PROTEIN 1"/>
    <property type="match status" value="1"/>
</dbReference>
<reference evidence="3 4" key="1">
    <citation type="journal article" date="2019" name="Int. J. Syst. Evol. Microbiol.">
        <title>The Global Catalogue of Microorganisms (GCM) 10K type strain sequencing project: providing services to taxonomists for standard genome sequencing and annotation.</title>
        <authorList>
            <consortium name="The Broad Institute Genomics Platform"/>
            <consortium name="The Broad Institute Genome Sequencing Center for Infectious Disease"/>
            <person name="Wu L."/>
            <person name="Ma J."/>
        </authorList>
    </citation>
    <scope>NUCLEOTIDE SEQUENCE [LARGE SCALE GENOMIC DNA]</scope>
    <source>
        <strain evidence="3 4">JCM 14046</strain>
    </source>
</reference>
<dbReference type="Pfam" id="PF00704">
    <property type="entry name" value="Glyco_hydro_18"/>
    <property type="match status" value="1"/>
</dbReference>
<feature type="domain" description="GH18" evidence="2">
    <location>
        <begin position="57"/>
        <end position="357"/>
    </location>
</feature>
<dbReference type="InterPro" id="IPR001223">
    <property type="entry name" value="Glyco_hydro18_cat"/>
</dbReference>
<proteinExistence type="predicted"/>
<dbReference type="EMBL" id="BAAAMY010000004">
    <property type="protein sequence ID" value="GAA1914576.1"/>
    <property type="molecule type" value="Genomic_DNA"/>
</dbReference>
<dbReference type="InterPro" id="IPR017853">
    <property type="entry name" value="GH"/>
</dbReference>
<keyword evidence="1" id="KW-0732">Signal</keyword>
<sequence length="357" mass="37686">MGRSRRAAYRDPVRLLRPAAAALLALATVAGTAATTAVPTAVAAVAGSAAPVDTADLAVTGFALGSLRNGTLDRDADVLDTVTVAGVGLRAAGDSVAPTTPDMARVRAAAEARGLATELVVSNYSNRLEDFDPRAVHRLLGDPDHVAAVARQVADRATDGGWGGVNVDLERVRASDAAGLTDFVEAVDAALPQTSTVSVDVSAATSTRQYRQRGYHLGGLGRAADVVVLMTYDLHGPTWSGAGPIGDLRWQRRVVEAASEHVDPARLDLGVAGYGYTWPRRGTGRTLTPAGARRLAERDGVRPRWHADSAEWSVVLRDGTRIRWSDGRSYRTRVRLADRLGLHGVAVWRLGSADPLV</sequence>
<dbReference type="PROSITE" id="PS51910">
    <property type="entry name" value="GH18_2"/>
    <property type="match status" value="1"/>
</dbReference>
<dbReference type="InterPro" id="IPR011583">
    <property type="entry name" value="Chitinase_II/V-like_cat"/>
</dbReference>
<accession>A0ABN2P916</accession>
<feature type="chain" id="PRO_5045470432" description="GH18 domain-containing protein" evidence="1">
    <location>
        <begin position="34"/>
        <end position="357"/>
    </location>
</feature>
<feature type="signal peptide" evidence="1">
    <location>
        <begin position="1"/>
        <end position="33"/>
    </location>
</feature>
<organism evidence="3 4">
    <name type="scientific">Nocardioides lentus</name>
    <dbReference type="NCBI Taxonomy" id="338077"/>
    <lineage>
        <taxon>Bacteria</taxon>
        <taxon>Bacillati</taxon>
        <taxon>Actinomycetota</taxon>
        <taxon>Actinomycetes</taxon>
        <taxon>Propionibacteriales</taxon>
        <taxon>Nocardioidaceae</taxon>
        <taxon>Nocardioides</taxon>
    </lineage>
</organism>